<sequence length="123" mass="12698">MPRLLLFCLVSSQLAMTAVMGRPFPVFPGGGGGGEPASIADAPSSSSSSAAAAAGGHLLHVYSLLESGFAESPLGSHHRNHSPFDRKFAGGKVILGGLAAAIFAAVFCYIRITRRKKTTEPKS</sequence>
<reference evidence="3" key="2">
    <citation type="submission" date="2013-04" db="UniProtKB">
        <authorList>
            <consortium name="EnsemblPlants"/>
        </authorList>
    </citation>
    <scope>IDENTIFICATION</scope>
</reference>
<keyword evidence="2" id="KW-0732">Signal</keyword>
<reference evidence="3" key="1">
    <citation type="journal article" date="2013" name="Nat. Commun.">
        <title>Whole-genome sequencing of Oryza brachyantha reveals mechanisms underlying Oryza genome evolution.</title>
        <authorList>
            <person name="Chen J."/>
            <person name="Huang Q."/>
            <person name="Gao D."/>
            <person name="Wang J."/>
            <person name="Lang Y."/>
            <person name="Liu T."/>
            <person name="Li B."/>
            <person name="Bai Z."/>
            <person name="Luis Goicoechea J."/>
            <person name="Liang C."/>
            <person name="Chen C."/>
            <person name="Zhang W."/>
            <person name="Sun S."/>
            <person name="Liao Y."/>
            <person name="Zhang X."/>
            <person name="Yang L."/>
            <person name="Song C."/>
            <person name="Wang M."/>
            <person name="Shi J."/>
            <person name="Liu G."/>
            <person name="Liu J."/>
            <person name="Zhou H."/>
            <person name="Zhou W."/>
            <person name="Yu Q."/>
            <person name="An N."/>
            <person name="Chen Y."/>
            <person name="Cai Q."/>
            <person name="Wang B."/>
            <person name="Liu B."/>
            <person name="Min J."/>
            <person name="Huang Y."/>
            <person name="Wu H."/>
            <person name="Li Z."/>
            <person name="Zhang Y."/>
            <person name="Yin Y."/>
            <person name="Song W."/>
            <person name="Jiang J."/>
            <person name="Jackson S.A."/>
            <person name="Wing R.A."/>
            <person name="Wang J."/>
            <person name="Chen M."/>
        </authorList>
    </citation>
    <scope>NUCLEOTIDE SEQUENCE [LARGE SCALE GENOMIC DNA]</scope>
    <source>
        <strain evidence="3">cv. IRGC 101232</strain>
    </source>
</reference>
<dbReference type="OrthoDB" id="686454at2759"/>
<gene>
    <name evidence="3" type="primary">LOC102718938</name>
</gene>
<evidence type="ECO:0000256" key="2">
    <source>
        <dbReference type="SAM" id="SignalP"/>
    </source>
</evidence>
<feature type="signal peptide" evidence="2">
    <location>
        <begin position="1"/>
        <end position="21"/>
    </location>
</feature>
<evidence type="ECO:0000256" key="1">
    <source>
        <dbReference type="SAM" id="Phobius"/>
    </source>
</evidence>
<organism evidence="3">
    <name type="scientific">Oryza brachyantha</name>
    <name type="common">malo sina</name>
    <dbReference type="NCBI Taxonomy" id="4533"/>
    <lineage>
        <taxon>Eukaryota</taxon>
        <taxon>Viridiplantae</taxon>
        <taxon>Streptophyta</taxon>
        <taxon>Embryophyta</taxon>
        <taxon>Tracheophyta</taxon>
        <taxon>Spermatophyta</taxon>
        <taxon>Magnoliopsida</taxon>
        <taxon>Liliopsida</taxon>
        <taxon>Poales</taxon>
        <taxon>Poaceae</taxon>
        <taxon>BOP clade</taxon>
        <taxon>Oryzoideae</taxon>
        <taxon>Oryzeae</taxon>
        <taxon>Oryzinae</taxon>
        <taxon>Oryza</taxon>
    </lineage>
</organism>
<dbReference type="GeneID" id="102718938"/>
<dbReference type="Gramene" id="OB07G23800.1">
    <property type="protein sequence ID" value="OB07G23800.1"/>
    <property type="gene ID" value="OB07G23800"/>
</dbReference>
<dbReference type="eggNOG" id="ENOG502SBVE">
    <property type="taxonomic scope" value="Eukaryota"/>
</dbReference>
<dbReference type="PANTHER" id="PTHR34558">
    <property type="entry name" value="EXPRESSED PROTEIN"/>
    <property type="match status" value="1"/>
</dbReference>
<dbReference type="OMA" id="FCYLRIT"/>
<dbReference type="Proteomes" id="UP000006038">
    <property type="component" value="Chromosome 7"/>
</dbReference>
<keyword evidence="1" id="KW-1133">Transmembrane helix</keyword>
<dbReference type="HOGENOM" id="CLU_2077297_0_0_1"/>
<accession>J3MLU8</accession>
<evidence type="ECO:0000313" key="3">
    <source>
        <dbReference type="EnsemblPlants" id="OB07G23800.1"/>
    </source>
</evidence>
<dbReference type="EnsemblPlants" id="OB07G23800.1">
    <property type="protein sequence ID" value="OB07G23800.1"/>
    <property type="gene ID" value="OB07G23800"/>
</dbReference>
<dbReference type="RefSeq" id="XP_006657812.1">
    <property type="nucleotide sequence ID" value="XM_006657749.2"/>
</dbReference>
<feature type="chain" id="PRO_5003773670" evidence="2">
    <location>
        <begin position="22"/>
        <end position="123"/>
    </location>
</feature>
<keyword evidence="1" id="KW-0812">Transmembrane</keyword>
<keyword evidence="1" id="KW-0472">Membrane</keyword>
<keyword evidence="4" id="KW-1185">Reference proteome</keyword>
<evidence type="ECO:0000313" key="4">
    <source>
        <dbReference type="Proteomes" id="UP000006038"/>
    </source>
</evidence>
<dbReference type="AlphaFoldDB" id="J3MLU8"/>
<name>J3MLU8_ORYBR</name>
<protein>
    <submittedName>
        <fullName evidence="3">Uncharacterized protein</fullName>
    </submittedName>
</protein>
<proteinExistence type="predicted"/>
<dbReference type="PANTHER" id="PTHR34558:SF17">
    <property type="entry name" value="OS07G0549100 PROTEIN"/>
    <property type="match status" value="1"/>
</dbReference>
<feature type="transmembrane region" description="Helical" evidence="1">
    <location>
        <begin position="93"/>
        <end position="112"/>
    </location>
</feature>
<dbReference type="KEGG" id="obr:102718938"/>